<keyword evidence="2" id="KW-0645">Protease</keyword>
<dbReference type="Pfam" id="PF12118">
    <property type="entry name" value="SprA-related"/>
    <property type="match status" value="1"/>
</dbReference>
<reference evidence="2 3" key="1">
    <citation type="journal article" date="2023" name="ISME J.">
        <title>Cultivation and genomic characterization of novel and ubiquitous marine nitrite-oxidizing bacteria from the Nitrospirales.</title>
        <authorList>
            <person name="Mueller A.J."/>
            <person name="Daebeler A."/>
            <person name="Herbold C.W."/>
            <person name="Kirkegaard R.H."/>
            <person name="Daims H."/>
        </authorList>
    </citation>
    <scope>NUCLEOTIDE SEQUENCE [LARGE SCALE GENOMIC DNA]</scope>
    <source>
        <strain evidence="2 3">EB</strain>
    </source>
</reference>
<evidence type="ECO:0000313" key="3">
    <source>
        <dbReference type="Proteomes" id="UP001250932"/>
    </source>
</evidence>
<feature type="compositionally biased region" description="Polar residues" evidence="1">
    <location>
        <begin position="1"/>
        <end position="10"/>
    </location>
</feature>
<feature type="compositionally biased region" description="Basic and acidic residues" evidence="1">
    <location>
        <begin position="149"/>
        <end position="164"/>
    </location>
</feature>
<name>A0ABU3KBW7_9BACT</name>
<evidence type="ECO:0000256" key="1">
    <source>
        <dbReference type="SAM" id="MobiDB-lite"/>
    </source>
</evidence>
<dbReference type="EMBL" id="JAQOUE010000002">
    <property type="protein sequence ID" value="MDT7043926.1"/>
    <property type="molecule type" value="Genomic_DNA"/>
</dbReference>
<proteinExistence type="predicted"/>
<dbReference type="GO" id="GO:0008237">
    <property type="term" value="F:metallopeptidase activity"/>
    <property type="evidence" value="ECO:0007669"/>
    <property type="project" value="UniProtKB-KW"/>
</dbReference>
<keyword evidence="2" id="KW-0482">Metalloprotease</keyword>
<dbReference type="InterPro" id="IPR021973">
    <property type="entry name" value="SprA-related"/>
</dbReference>
<keyword evidence="3" id="KW-1185">Reference proteome</keyword>
<accession>A0ABU3KBW7</accession>
<protein>
    <submittedName>
        <fullName evidence="2">Metalloprotease CJM1_0395 family protein</fullName>
    </submittedName>
</protein>
<gene>
    <name evidence="2" type="ORF">PPG34_16360</name>
</gene>
<keyword evidence="2" id="KW-0378">Hydrolase</keyword>
<feature type="region of interest" description="Disordered" evidence="1">
    <location>
        <begin position="66"/>
        <end position="91"/>
    </location>
</feature>
<dbReference type="Proteomes" id="UP001250932">
    <property type="component" value="Unassembled WGS sequence"/>
</dbReference>
<feature type="region of interest" description="Disordered" evidence="1">
    <location>
        <begin position="148"/>
        <end position="185"/>
    </location>
</feature>
<comment type="caution">
    <text evidence="2">The sequence shown here is derived from an EMBL/GenBank/DDBJ whole genome shotgun (WGS) entry which is preliminary data.</text>
</comment>
<feature type="compositionally biased region" description="Low complexity" evidence="1">
    <location>
        <begin position="18"/>
        <end position="30"/>
    </location>
</feature>
<feature type="region of interest" description="Disordered" evidence="1">
    <location>
        <begin position="1"/>
        <end position="52"/>
    </location>
</feature>
<evidence type="ECO:0000313" key="2">
    <source>
        <dbReference type="EMBL" id="MDT7043926.1"/>
    </source>
</evidence>
<sequence length="185" mass="19498">MQVHSLNTPSLPIGHLQTTPTASPTSSTPTNSKEKGITSPVHDPVQLSGHDPELEKLKARDREVRAHEAAHAAAAGSLAKGGPSYTYQRGSDGQLYAVGGEINIDTSAVSGDPEATIQKARQIRAAANAPANPSAQDRAVAAQATRLEAQARRELQQERTEKVQELPSSGSNTPPSEPKIIDLFA</sequence>
<dbReference type="RefSeq" id="WP_313834512.1">
    <property type="nucleotide sequence ID" value="NZ_JAQOUE010000002.1"/>
</dbReference>
<organism evidence="2 3">
    <name type="scientific">Candidatus Nitronereus thalassa</name>
    <dbReference type="NCBI Taxonomy" id="3020898"/>
    <lineage>
        <taxon>Bacteria</taxon>
        <taxon>Pseudomonadati</taxon>
        <taxon>Nitrospirota</taxon>
        <taxon>Nitrospiria</taxon>
        <taxon>Nitrospirales</taxon>
        <taxon>Nitrospiraceae</taxon>
        <taxon>Candidatus Nitronereus</taxon>
    </lineage>
</organism>